<evidence type="ECO:0000313" key="3">
    <source>
        <dbReference type="Proteomes" id="UP000306324"/>
    </source>
</evidence>
<evidence type="ECO:0000313" key="2">
    <source>
        <dbReference type="EMBL" id="TMQ78115.1"/>
    </source>
</evidence>
<dbReference type="RefSeq" id="WP_138677464.1">
    <property type="nucleotide sequence ID" value="NZ_SWAD01000011.1"/>
</dbReference>
<evidence type="ECO:0008006" key="4">
    <source>
        <dbReference type="Google" id="ProtNLM"/>
    </source>
</evidence>
<keyword evidence="3" id="KW-1185">Reference proteome</keyword>
<evidence type="ECO:0000256" key="1">
    <source>
        <dbReference type="SAM" id="Phobius"/>
    </source>
</evidence>
<protein>
    <recommendedName>
        <fullName evidence="4">PEP-CTERM protein-sorting domain-containing protein</fullName>
    </recommendedName>
</protein>
<keyword evidence="1" id="KW-0812">Transmembrane</keyword>
<dbReference type="Proteomes" id="UP000306324">
    <property type="component" value="Unassembled WGS sequence"/>
</dbReference>
<proteinExistence type="predicted"/>
<name>A0A5S4ERU3_9PROT</name>
<gene>
    <name evidence="2" type="ORF">ACCUM_2199</name>
</gene>
<feature type="transmembrane region" description="Helical" evidence="1">
    <location>
        <begin position="37"/>
        <end position="58"/>
    </location>
</feature>
<accession>A0A5S4ERU3</accession>
<dbReference type="AlphaFoldDB" id="A0A5S4ERU3"/>
<comment type="caution">
    <text evidence="2">The sequence shown here is derived from an EMBL/GenBank/DDBJ whole genome shotgun (WGS) entry which is preliminary data.</text>
</comment>
<keyword evidence="1" id="KW-0472">Membrane</keyword>
<keyword evidence="1" id="KW-1133">Transmembrane helix</keyword>
<organism evidence="2 3">
    <name type="scientific">Candidatus Accumulibacter phosphatis</name>
    <dbReference type="NCBI Taxonomy" id="327160"/>
    <lineage>
        <taxon>Bacteria</taxon>
        <taxon>Pseudomonadati</taxon>
        <taxon>Pseudomonadota</taxon>
        <taxon>Betaproteobacteria</taxon>
        <taxon>Candidatus Accumulibacter</taxon>
    </lineage>
</organism>
<reference evidence="2 3" key="1">
    <citation type="submission" date="2019-04" db="EMBL/GenBank/DDBJ databases">
        <title>A novel phosphate-accumulating bacterium identified in bioreactor for phosphate removal from wastewater.</title>
        <authorList>
            <person name="Kotlyarov R.Y."/>
            <person name="Beletsky A.V."/>
            <person name="Kallistova A.Y."/>
            <person name="Dorofeev A.G."/>
            <person name="Nikolaev Y.Y."/>
            <person name="Pimenov N.V."/>
            <person name="Ravin N.V."/>
            <person name="Mardanov A.V."/>
        </authorList>
    </citation>
    <scope>NUCLEOTIDE SEQUENCE [LARGE SCALE GENOMIC DNA]</scope>
    <source>
        <strain evidence="2 3">Bin19</strain>
    </source>
</reference>
<sequence>MPFDYGFQYRTYILANGPHSLTGIVSDSPYGGGAGFFIIRVPGPASLALMGIGLLGLAPRRRKS</sequence>
<dbReference type="EMBL" id="SWAD01000011">
    <property type="protein sequence ID" value="TMQ78115.1"/>
    <property type="molecule type" value="Genomic_DNA"/>
</dbReference>